<keyword evidence="3 6" id="KW-1133">Transmembrane helix</keyword>
<feature type="transmembrane region" description="Helical" evidence="6">
    <location>
        <begin position="256"/>
        <end position="276"/>
    </location>
</feature>
<dbReference type="InterPro" id="IPR052337">
    <property type="entry name" value="SAT4-like"/>
</dbReference>
<evidence type="ECO:0000256" key="3">
    <source>
        <dbReference type="ARBA" id="ARBA00022989"/>
    </source>
</evidence>
<evidence type="ECO:0000256" key="5">
    <source>
        <dbReference type="ARBA" id="ARBA00038359"/>
    </source>
</evidence>
<accession>A0A8K0SE54</accession>
<feature type="transmembrane region" description="Helical" evidence="6">
    <location>
        <begin position="137"/>
        <end position="160"/>
    </location>
</feature>
<name>A0A8K0SE54_9HYPO</name>
<evidence type="ECO:0000313" key="9">
    <source>
        <dbReference type="Proteomes" id="UP000813444"/>
    </source>
</evidence>
<proteinExistence type="inferred from homology"/>
<evidence type="ECO:0000313" key="8">
    <source>
        <dbReference type="EMBL" id="KAH7304018.1"/>
    </source>
</evidence>
<evidence type="ECO:0000256" key="2">
    <source>
        <dbReference type="ARBA" id="ARBA00022692"/>
    </source>
</evidence>
<dbReference type="Proteomes" id="UP000813444">
    <property type="component" value="Unassembled WGS sequence"/>
</dbReference>
<evidence type="ECO:0000256" key="6">
    <source>
        <dbReference type="SAM" id="Phobius"/>
    </source>
</evidence>
<evidence type="ECO:0000259" key="7">
    <source>
        <dbReference type="Pfam" id="PF20684"/>
    </source>
</evidence>
<dbReference type="AlphaFoldDB" id="A0A8K0SE54"/>
<keyword evidence="9" id="KW-1185">Reference proteome</keyword>
<comment type="subcellular location">
    <subcellularLocation>
        <location evidence="1">Membrane</location>
        <topology evidence="1">Multi-pass membrane protein</topology>
    </subcellularLocation>
</comment>
<feature type="transmembrane region" description="Helical" evidence="6">
    <location>
        <begin position="38"/>
        <end position="60"/>
    </location>
</feature>
<evidence type="ECO:0000256" key="4">
    <source>
        <dbReference type="ARBA" id="ARBA00023136"/>
    </source>
</evidence>
<feature type="domain" description="Rhodopsin" evidence="7">
    <location>
        <begin position="97"/>
        <end position="277"/>
    </location>
</feature>
<keyword evidence="2 6" id="KW-0812">Transmembrane</keyword>
<organism evidence="8 9">
    <name type="scientific">Stachybotrys elegans</name>
    <dbReference type="NCBI Taxonomy" id="80388"/>
    <lineage>
        <taxon>Eukaryota</taxon>
        <taxon>Fungi</taxon>
        <taxon>Dikarya</taxon>
        <taxon>Ascomycota</taxon>
        <taxon>Pezizomycotina</taxon>
        <taxon>Sordariomycetes</taxon>
        <taxon>Hypocreomycetidae</taxon>
        <taxon>Hypocreales</taxon>
        <taxon>Stachybotryaceae</taxon>
        <taxon>Stachybotrys</taxon>
    </lineage>
</organism>
<dbReference type="OrthoDB" id="444631at2759"/>
<reference evidence="8" key="1">
    <citation type="journal article" date="2021" name="Nat. Commun.">
        <title>Genetic determinants of endophytism in the Arabidopsis root mycobiome.</title>
        <authorList>
            <person name="Mesny F."/>
            <person name="Miyauchi S."/>
            <person name="Thiergart T."/>
            <person name="Pickel B."/>
            <person name="Atanasova L."/>
            <person name="Karlsson M."/>
            <person name="Huettel B."/>
            <person name="Barry K.W."/>
            <person name="Haridas S."/>
            <person name="Chen C."/>
            <person name="Bauer D."/>
            <person name="Andreopoulos W."/>
            <person name="Pangilinan J."/>
            <person name="LaButti K."/>
            <person name="Riley R."/>
            <person name="Lipzen A."/>
            <person name="Clum A."/>
            <person name="Drula E."/>
            <person name="Henrissat B."/>
            <person name="Kohler A."/>
            <person name="Grigoriev I.V."/>
            <person name="Martin F.M."/>
            <person name="Hacquard S."/>
        </authorList>
    </citation>
    <scope>NUCLEOTIDE SEQUENCE</scope>
    <source>
        <strain evidence="8">MPI-CAGE-CH-0235</strain>
    </source>
</reference>
<dbReference type="PANTHER" id="PTHR33048:SF160">
    <property type="entry name" value="SAT4 FAMILY MEMBRANE PROTEIN"/>
    <property type="match status" value="1"/>
</dbReference>
<dbReference type="EMBL" id="JAGPNK010000026">
    <property type="protein sequence ID" value="KAH7304018.1"/>
    <property type="molecule type" value="Genomic_DNA"/>
</dbReference>
<dbReference type="PANTHER" id="PTHR33048">
    <property type="entry name" value="PTH11-LIKE INTEGRAL MEMBRANE PROTEIN (AFU_ORTHOLOGUE AFUA_5G11245)"/>
    <property type="match status" value="1"/>
</dbReference>
<protein>
    <recommendedName>
        <fullName evidence="7">Rhodopsin domain-containing protein</fullName>
    </recommendedName>
</protein>
<feature type="transmembrane region" description="Helical" evidence="6">
    <location>
        <begin position="72"/>
        <end position="92"/>
    </location>
</feature>
<comment type="similarity">
    <text evidence="5">Belongs to the SAT4 family.</text>
</comment>
<dbReference type="Pfam" id="PF20684">
    <property type="entry name" value="Fung_rhodopsin"/>
    <property type="match status" value="1"/>
</dbReference>
<gene>
    <name evidence="8" type="ORF">B0I35DRAFT_484698</name>
</gene>
<dbReference type="InterPro" id="IPR049326">
    <property type="entry name" value="Rhodopsin_dom_fungi"/>
</dbReference>
<keyword evidence="4 6" id="KW-0472">Membrane</keyword>
<comment type="caution">
    <text evidence="8">The sequence shown here is derived from an EMBL/GenBank/DDBJ whole genome shotgun (WGS) entry which is preliminary data.</text>
</comment>
<evidence type="ECO:0000256" key="1">
    <source>
        <dbReference type="ARBA" id="ARBA00004141"/>
    </source>
</evidence>
<dbReference type="GO" id="GO:0016020">
    <property type="term" value="C:membrane"/>
    <property type="evidence" value="ECO:0007669"/>
    <property type="project" value="UniProtKB-SubCell"/>
</dbReference>
<sequence length="292" mass="32745">MSHSSPIPEGIDPSEIPALAHPDGLRPNFDNPPNGNPAAYACIIICLLLASVSALTRTCFMLLTRTIPRIEDYLAVAAFALYLTYVYCAFWFMDICGYYVHQYNVRAVDMTEILYWTRIFTPKTTTKRGRTCNTFAFICYSLIVLNIAYYSSVIIAGNLACTPYERIWDYSVEGTCSFDPLIVLVTTGGINLVSDLCILIMPQGKIWHLNMSLQKKISVSIVFSLGLTCIIAASIRVWAGVNAYVSDDKVYNIADVALWCMVEITMGFVVFCLPMAPKVYYVRRMLRFGTNI</sequence>
<feature type="transmembrane region" description="Helical" evidence="6">
    <location>
        <begin position="221"/>
        <end position="244"/>
    </location>
</feature>